<reference evidence="3 4" key="1">
    <citation type="submission" date="2016-08" db="EMBL/GenBank/DDBJ databases">
        <title>Draft genome of the agarase producing Sphingomonas sp. MCT13.</title>
        <authorList>
            <person name="D'Andrea M.M."/>
            <person name="Rossolini G.M."/>
            <person name="Thaller M.C."/>
        </authorList>
    </citation>
    <scope>NUCLEOTIDE SEQUENCE [LARGE SCALE GENOMIC DNA]</scope>
    <source>
        <strain evidence="3 4">MCT13</strain>
    </source>
</reference>
<feature type="signal peptide" evidence="2">
    <location>
        <begin position="1"/>
        <end position="22"/>
    </location>
</feature>
<accession>A0A1E3LWP6</accession>
<dbReference type="OrthoDB" id="7205329at2"/>
<proteinExistence type="predicted"/>
<dbReference type="Gene3D" id="3.10.450.160">
    <property type="entry name" value="inner membrane protein cigr"/>
    <property type="match status" value="1"/>
</dbReference>
<sequence length="172" mass="21100">MKKKLILAALMAAVATPAMVPAASAQTTREVRRDREQLREEQRELRQAQRYGDRRDVRREQRDVREARRDVRDSVQDRNRAWGRDDWRGWRDRNRGVYARGNWRAPFRYYGFREGVRIAPQYYGSRYYINDPWRYRLPRTAPTQRWVRHYDDVLLVDVRRGQVIRVIRNFFW</sequence>
<dbReference type="STRING" id="1888892.BFL28_15060"/>
<dbReference type="Pfam" id="PF11776">
    <property type="entry name" value="RcnB"/>
    <property type="match status" value="1"/>
</dbReference>
<dbReference type="EMBL" id="MDDS01000018">
    <property type="protein sequence ID" value="ODP38156.1"/>
    <property type="molecule type" value="Genomic_DNA"/>
</dbReference>
<evidence type="ECO:0000256" key="2">
    <source>
        <dbReference type="SAM" id="SignalP"/>
    </source>
</evidence>
<keyword evidence="2" id="KW-0732">Signal</keyword>
<organism evidence="3 4">
    <name type="scientific">Sphingomonas turrisvirgatae</name>
    <dbReference type="NCBI Taxonomy" id="1888892"/>
    <lineage>
        <taxon>Bacteria</taxon>
        <taxon>Pseudomonadati</taxon>
        <taxon>Pseudomonadota</taxon>
        <taxon>Alphaproteobacteria</taxon>
        <taxon>Sphingomonadales</taxon>
        <taxon>Sphingomonadaceae</taxon>
        <taxon>Sphingomonas</taxon>
    </lineage>
</organism>
<dbReference type="InterPro" id="IPR024572">
    <property type="entry name" value="RcnB"/>
</dbReference>
<dbReference type="AlphaFoldDB" id="A0A1E3LWP6"/>
<gene>
    <name evidence="3" type="ORF">BFL28_15060</name>
</gene>
<keyword evidence="4" id="KW-1185">Reference proteome</keyword>
<name>A0A1E3LWP6_9SPHN</name>
<comment type="caution">
    <text evidence="3">The sequence shown here is derived from an EMBL/GenBank/DDBJ whole genome shotgun (WGS) entry which is preliminary data.</text>
</comment>
<feature type="chain" id="PRO_5009132117" description="RcnB family protein" evidence="2">
    <location>
        <begin position="23"/>
        <end position="172"/>
    </location>
</feature>
<feature type="region of interest" description="Disordered" evidence="1">
    <location>
        <begin position="20"/>
        <end position="70"/>
    </location>
</feature>
<dbReference type="Proteomes" id="UP000094487">
    <property type="component" value="Unassembled WGS sequence"/>
</dbReference>
<protein>
    <recommendedName>
        <fullName evidence="5">RcnB family protein</fullName>
    </recommendedName>
</protein>
<dbReference type="RefSeq" id="WP_069320091.1">
    <property type="nucleotide sequence ID" value="NZ_MDDS01000018.1"/>
</dbReference>
<feature type="compositionally biased region" description="Basic and acidic residues" evidence="1">
    <location>
        <begin position="29"/>
        <end position="70"/>
    </location>
</feature>
<evidence type="ECO:0000256" key="1">
    <source>
        <dbReference type="SAM" id="MobiDB-lite"/>
    </source>
</evidence>
<evidence type="ECO:0000313" key="4">
    <source>
        <dbReference type="Proteomes" id="UP000094487"/>
    </source>
</evidence>
<evidence type="ECO:0000313" key="3">
    <source>
        <dbReference type="EMBL" id="ODP38156.1"/>
    </source>
</evidence>
<evidence type="ECO:0008006" key="5">
    <source>
        <dbReference type="Google" id="ProtNLM"/>
    </source>
</evidence>